<sequence>MQLQLIIENITSEDFNEISITTNFPNIQHEEKHLQENAGVSLKAGEQKLFNIEAIYDVSDKQIKRRDLKRMTVGYSYSISNSFYTGLFVQK</sequence>
<reference evidence="1 2" key="1">
    <citation type="journal article" date="2018" name="Environ. Microbiol.">
        <title>Novel energy conservation strategies and behaviour of Pelotomaculum schinkii driving syntrophic propionate catabolism.</title>
        <authorList>
            <person name="Hidalgo-Ahumada C.A.P."/>
            <person name="Nobu M.K."/>
            <person name="Narihiro T."/>
            <person name="Tamaki H."/>
            <person name="Liu W.T."/>
            <person name="Kamagata Y."/>
            <person name="Stams A.J.M."/>
            <person name="Imachi H."/>
            <person name="Sousa D.Z."/>
        </authorList>
    </citation>
    <scope>NUCLEOTIDE SEQUENCE [LARGE SCALE GENOMIC DNA]</scope>
    <source>
        <strain evidence="1 2">MGP</strain>
    </source>
</reference>
<comment type="caution">
    <text evidence="1">The sequence shown here is derived from an EMBL/GenBank/DDBJ whole genome shotgun (WGS) entry which is preliminary data.</text>
</comment>
<accession>A0A4Y7RRZ3</accession>
<gene>
    <name evidence="1" type="ORF">Pmgp_01439</name>
</gene>
<dbReference type="Proteomes" id="UP000297597">
    <property type="component" value="Unassembled WGS sequence"/>
</dbReference>
<evidence type="ECO:0000313" key="2">
    <source>
        <dbReference type="Proteomes" id="UP000297597"/>
    </source>
</evidence>
<dbReference type="EMBL" id="QFFZ01000012">
    <property type="protein sequence ID" value="TEB11643.1"/>
    <property type="molecule type" value="Genomic_DNA"/>
</dbReference>
<name>A0A4Y7RRZ3_9FIRM</name>
<dbReference type="AlphaFoldDB" id="A0A4Y7RRZ3"/>
<organism evidence="1 2">
    <name type="scientific">Pelotomaculum propionicicum</name>
    <dbReference type="NCBI Taxonomy" id="258475"/>
    <lineage>
        <taxon>Bacteria</taxon>
        <taxon>Bacillati</taxon>
        <taxon>Bacillota</taxon>
        <taxon>Clostridia</taxon>
        <taxon>Eubacteriales</taxon>
        <taxon>Desulfotomaculaceae</taxon>
        <taxon>Pelotomaculum</taxon>
    </lineage>
</organism>
<proteinExistence type="predicted"/>
<dbReference type="RefSeq" id="WP_134213326.1">
    <property type="nucleotide sequence ID" value="NZ_QFFZ01000012.1"/>
</dbReference>
<protein>
    <submittedName>
        <fullName evidence="1">Uncharacterized protein</fullName>
    </submittedName>
</protein>
<keyword evidence="2" id="KW-1185">Reference proteome</keyword>
<evidence type="ECO:0000313" key="1">
    <source>
        <dbReference type="EMBL" id="TEB11643.1"/>
    </source>
</evidence>